<sequence length="298" mass="30036">MRVFVTGATGFVGSAVVRELLDAGHEVVGLARSAAAEASLAAAGARAHPGALDDPVSLRDGAKAADGVIHTAFVHDFSDYSGAAHTDLRAVETLGAALAGSGRPLVVTSAIAVLTAGRIGTEDDAPDPTALSAPRIPSERAALAAAENGVRASVVRLPPSVHGAGDRAFVPTLIGIARATGVSGYPGDGSNRWAAVHRWDAARLYRLALESAPAGSRLHAVAEEGVPLREIAEAVGGRLGLPALPVAAEEAEGHFGWLTPFVSADTAASAALTARRLGWRPEGPGLVADLAVGGYVNG</sequence>
<reference evidence="3" key="1">
    <citation type="submission" date="2011-12" db="EMBL/GenBank/DDBJ databases">
        <title>Complete genome sequence of Streptomyces cattleya strain DSM 46488.</title>
        <authorList>
            <person name="Ou H.-Y."/>
            <person name="Li P."/>
            <person name="Zhao C."/>
            <person name="O'Hagan D."/>
            <person name="Deng Z."/>
        </authorList>
    </citation>
    <scope>NUCLEOTIDE SEQUENCE [LARGE SCALE GENOMIC DNA]</scope>
    <source>
        <strain evidence="3">ATCC 35852 / DSM 46488 / JCM 4925 / NBRC 14057 / NRRL 8057</strain>
        <plasmid evidence="3">Plasmid pSCATT</plasmid>
    </source>
</reference>
<accession>G8XHT5</accession>
<dbReference type="SUPFAM" id="SSF51735">
    <property type="entry name" value="NAD(P)-binding Rossmann-fold domains"/>
    <property type="match status" value="1"/>
</dbReference>
<geneLocation type="plasmid" evidence="2 3">
    <name>pSCATT</name>
</geneLocation>
<dbReference type="InterPro" id="IPR051783">
    <property type="entry name" value="NAD(P)-dependent_oxidoreduct"/>
</dbReference>
<dbReference type="InterPro" id="IPR001509">
    <property type="entry name" value="Epimerase_deHydtase"/>
</dbReference>
<dbReference type="Proteomes" id="UP000007842">
    <property type="component" value="Plasmid pSCATT"/>
</dbReference>
<protein>
    <submittedName>
        <fullName evidence="2">Putative epimerase/dehydratase</fullName>
    </submittedName>
</protein>
<dbReference type="EMBL" id="CP003229">
    <property type="protein sequence ID" value="AEW98949.1"/>
    <property type="molecule type" value="Genomic_DNA"/>
</dbReference>
<dbReference type="GO" id="GO:0004029">
    <property type="term" value="F:aldehyde dehydrogenase (NAD+) activity"/>
    <property type="evidence" value="ECO:0007669"/>
    <property type="project" value="TreeGrafter"/>
</dbReference>
<dbReference type="OrthoDB" id="9787292at2"/>
<dbReference type="PANTHER" id="PTHR48079:SF6">
    <property type="entry name" value="NAD(P)-BINDING DOMAIN-CONTAINING PROTEIN-RELATED"/>
    <property type="match status" value="1"/>
</dbReference>
<dbReference type="CDD" id="cd05262">
    <property type="entry name" value="SDR_a7"/>
    <property type="match status" value="1"/>
</dbReference>
<dbReference type="KEGG" id="scy:SCATT_p07560"/>
<dbReference type="GO" id="GO:0005737">
    <property type="term" value="C:cytoplasm"/>
    <property type="evidence" value="ECO:0007669"/>
    <property type="project" value="TreeGrafter"/>
</dbReference>
<dbReference type="KEGG" id="sct:SCAT_p0980"/>
<keyword evidence="3" id="KW-1185">Reference proteome</keyword>
<organism evidence="2 3">
    <name type="scientific">Streptantibioticus cattleyicolor (strain ATCC 35852 / DSM 46488 / JCM 4925 / NBRC 14057 / NRRL 8057)</name>
    <name type="common">Streptomyces cattleya</name>
    <dbReference type="NCBI Taxonomy" id="1003195"/>
    <lineage>
        <taxon>Bacteria</taxon>
        <taxon>Bacillati</taxon>
        <taxon>Actinomycetota</taxon>
        <taxon>Actinomycetes</taxon>
        <taxon>Kitasatosporales</taxon>
        <taxon>Streptomycetaceae</taxon>
        <taxon>Streptantibioticus</taxon>
    </lineage>
</organism>
<gene>
    <name evidence="2" type="ordered locus">SCATT_p07560</name>
</gene>
<dbReference type="AlphaFoldDB" id="F8JIW5"/>
<dbReference type="InterPro" id="IPR036291">
    <property type="entry name" value="NAD(P)-bd_dom_sf"/>
</dbReference>
<dbReference type="HOGENOM" id="CLU_007383_12_3_11"/>
<keyword evidence="2" id="KW-0614">Plasmid</keyword>
<evidence type="ECO:0000313" key="2">
    <source>
        <dbReference type="EMBL" id="AEW98949.1"/>
    </source>
</evidence>
<dbReference type="Pfam" id="PF01370">
    <property type="entry name" value="Epimerase"/>
    <property type="match status" value="1"/>
</dbReference>
<accession>F8JIW5</accession>
<dbReference type="PATRIC" id="fig|1003195.11.peg.940"/>
<evidence type="ECO:0000259" key="1">
    <source>
        <dbReference type="Pfam" id="PF01370"/>
    </source>
</evidence>
<proteinExistence type="predicted"/>
<dbReference type="RefSeq" id="WP_014151429.1">
    <property type="nucleotide sequence ID" value="NC_016113.1"/>
</dbReference>
<evidence type="ECO:0000313" key="3">
    <source>
        <dbReference type="Proteomes" id="UP000007842"/>
    </source>
</evidence>
<name>F8JIW5_STREN</name>
<dbReference type="Gene3D" id="3.40.50.720">
    <property type="entry name" value="NAD(P)-binding Rossmann-like Domain"/>
    <property type="match status" value="1"/>
</dbReference>
<feature type="domain" description="NAD-dependent epimerase/dehydratase" evidence="1">
    <location>
        <begin position="3"/>
        <end position="212"/>
    </location>
</feature>
<dbReference type="PANTHER" id="PTHR48079">
    <property type="entry name" value="PROTEIN YEEZ"/>
    <property type="match status" value="1"/>
</dbReference>